<comment type="similarity">
    <text evidence="2 8">Belongs to the ABC-2 integral membrane protein family.</text>
</comment>
<feature type="transmembrane region" description="Helical" evidence="8">
    <location>
        <begin position="198"/>
        <end position="220"/>
    </location>
</feature>
<dbReference type="GO" id="GO:0043190">
    <property type="term" value="C:ATP-binding cassette (ABC) transporter complex"/>
    <property type="evidence" value="ECO:0007669"/>
    <property type="project" value="InterPro"/>
</dbReference>
<feature type="transmembrane region" description="Helical" evidence="8">
    <location>
        <begin position="165"/>
        <end position="186"/>
    </location>
</feature>
<dbReference type="PRINTS" id="PR00164">
    <property type="entry name" value="ABC2TRNSPORT"/>
</dbReference>
<evidence type="ECO:0000256" key="5">
    <source>
        <dbReference type="ARBA" id="ARBA00022989"/>
    </source>
</evidence>
<dbReference type="PIRSF" id="PIRSF006648">
    <property type="entry name" value="DrrB"/>
    <property type="match status" value="1"/>
</dbReference>
<keyword evidence="6 8" id="KW-0472">Membrane</keyword>
<dbReference type="InterPro" id="IPR013525">
    <property type="entry name" value="ABC2_TM"/>
</dbReference>
<dbReference type="Pfam" id="PF01061">
    <property type="entry name" value="ABC2_membrane"/>
    <property type="match status" value="1"/>
</dbReference>
<dbReference type="AlphaFoldDB" id="V9PX21"/>
<dbReference type="PANTHER" id="PTHR43077:SF8">
    <property type="entry name" value="DOXORUBICIN RESISTANCE ABC TRANSPORTER PERMEASE PROTEIN DRRB"/>
    <property type="match status" value="1"/>
</dbReference>
<dbReference type="EMBL" id="KF765778">
    <property type="protein sequence ID" value="AHB63589.1"/>
    <property type="molecule type" value="Genomic_DNA"/>
</dbReference>
<evidence type="ECO:0000256" key="2">
    <source>
        <dbReference type="ARBA" id="ARBA00007783"/>
    </source>
</evidence>
<evidence type="ECO:0000259" key="9">
    <source>
        <dbReference type="PROSITE" id="PS51012"/>
    </source>
</evidence>
<sequence>MTALDRADVPARTTSGSRRGASLVEQLAVLSGRSLRPFLREPQLLIFTMLQPLITLLLFSQVFSSIAQTPAFPADVSYVDYLLPSLLVTTGLSTGMQSGVLLIEDARNGLMARFRSLPISPFSVLGARSVADTARAALQLPIIVGAGALIFGFRPGSPAGTAGGLLLTVLVTWSLSWIFLAAAAWLRSPEKMQMIVTLLMFPLTFASNAYVPAASLPAWLRQISALNPLSYAMDAVRSLVLGPPAPGAITGAVLSCLLVAGAGMLLAARGFRRW</sequence>
<organism evidence="10">
    <name type="scientific">Actinoplanes sp. NAI112</name>
    <dbReference type="NCBI Taxonomy" id="1433141"/>
    <lineage>
        <taxon>Bacteria</taxon>
        <taxon>Bacillati</taxon>
        <taxon>Actinomycetota</taxon>
        <taxon>Actinomycetes</taxon>
        <taxon>Micromonosporales</taxon>
        <taxon>Micromonosporaceae</taxon>
        <taxon>Actinoplanes</taxon>
    </lineage>
</organism>
<feature type="transmembrane region" description="Helical" evidence="8">
    <location>
        <begin position="136"/>
        <end position="153"/>
    </location>
</feature>
<dbReference type="GO" id="GO:0046677">
    <property type="term" value="P:response to antibiotic"/>
    <property type="evidence" value="ECO:0007669"/>
    <property type="project" value="UniProtKB-KW"/>
</dbReference>
<keyword evidence="3 8" id="KW-1003">Cell membrane</keyword>
<dbReference type="InterPro" id="IPR051328">
    <property type="entry name" value="T7SS_ABC-Transporter"/>
</dbReference>
<protein>
    <recommendedName>
        <fullName evidence="8">Transport permease protein</fullName>
    </recommendedName>
</protein>
<evidence type="ECO:0000256" key="7">
    <source>
        <dbReference type="ARBA" id="ARBA00023251"/>
    </source>
</evidence>
<gene>
    <name evidence="10" type="primary">labT</name>
</gene>
<proteinExistence type="inferred from homology"/>
<dbReference type="InterPro" id="IPR047817">
    <property type="entry name" value="ABC2_TM_bact-type"/>
</dbReference>
<keyword evidence="5 8" id="KW-1133">Transmembrane helix</keyword>
<dbReference type="PANTHER" id="PTHR43077">
    <property type="entry name" value="TRANSPORT PERMEASE YVFS-RELATED"/>
    <property type="match status" value="1"/>
</dbReference>
<keyword evidence="4 8" id="KW-0812">Transmembrane</keyword>
<feature type="domain" description="ABC transmembrane type-2" evidence="9">
    <location>
        <begin position="43"/>
        <end position="274"/>
    </location>
</feature>
<name>V9PX21_9ACTN</name>
<evidence type="ECO:0000256" key="8">
    <source>
        <dbReference type="RuleBase" id="RU361157"/>
    </source>
</evidence>
<evidence type="ECO:0000256" key="6">
    <source>
        <dbReference type="ARBA" id="ARBA00023136"/>
    </source>
</evidence>
<comment type="subcellular location">
    <subcellularLocation>
        <location evidence="1 8">Cell membrane</location>
        <topology evidence="1 8">Multi-pass membrane protein</topology>
    </subcellularLocation>
</comment>
<dbReference type="InterPro" id="IPR000412">
    <property type="entry name" value="ABC_2_transport"/>
</dbReference>
<evidence type="ECO:0000256" key="4">
    <source>
        <dbReference type="ARBA" id="ARBA00022692"/>
    </source>
</evidence>
<dbReference type="PROSITE" id="PS51012">
    <property type="entry name" value="ABC_TM2"/>
    <property type="match status" value="1"/>
</dbReference>
<reference evidence="10" key="1">
    <citation type="journal article" date="2013" name="ACS Chem. Biol.">
        <title>A Glycosylated, Labionin-Containing Lanthipeptide with Marked Antinociceptive Activity.</title>
        <authorList>
            <person name="Iorio M."/>
            <person name="Sasso O."/>
            <person name="Maffioli S.I."/>
            <person name="Bertorelli R."/>
            <person name="Monciardini P."/>
            <person name="Sosio M."/>
            <person name="Bonezzi F."/>
            <person name="Summa M."/>
            <person name="Brunati C."/>
            <person name="Bordoni R."/>
            <person name="Corti G."/>
            <person name="Tarozzo G."/>
            <person name="Piomelli D."/>
            <person name="Reggiani A."/>
            <person name="Donadio S."/>
        </authorList>
    </citation>
    <scope>NUCLEOTIDE SEQUENCE</scope>
    <source>
        <strain evidence="10">NAI112</strain>
    </source>
</reference>
<evidence type="ECO:0000256" key="1">
    <source>
        <dbReference type="ARBA" id="ARBA00004651"/>
    </source>
</evidence>
<feature type="transmembrane region" description="Helical" evidence="8">
    <location>
        <begin position="83"/>
        <end position="103"/>
    </location>
</feature>
<evidence type="ECO:0000313" key="10">
    <source>
        <dbReference type="EMBL" id="AHB63589.1"/>
    </source>
</evidence>
<keyword evidence="8" id="KW-0813">Transport</keyword>
<feature type="transmembrane region" description="Helical" evidence="8">
    <location>
        <begin position="44"/>
        <end position="63"/>
    </location>
</feature>
<feature type="transmembrane region" description="Helical" evidence="8">
    <location>
        <begin position="248"/>
        <end position="268"/>
    </location>
</feature>
<accession>V9PX21</accession>
<evidence type="ECO:0000256" key="3">
    <source>
        <dbReference type="ARBA" id="ARBA00022475"/>
    </source>
</evidence>
<dbReference type="GO" id="GO:0140359">
    <property type="term" value="F:ABC-type transporter activity"/>
    <property type="evidence" value="ECO:0007669"/>
    <property type="project" value="InterPro"/>
</dbReference>
<keyword evidence="7" id="KW-0046">Antibiotic resistance</keyword>